<evidence type="ECO:0000256" key="1">
    <source>
        <dbReference type="ARBA" id="ARBA00022723"/>
    </source>
</evidence>
<feature type="domain" description="WLM" evidence="7">
    <location>
        <begin position="307"/>
        <end position="504"/>
    </location>
</feature>
<dbReference type="InterPro" id="IPR041698">
    <property type="entry name" value="Methyltransf_25"/>
</dbReference>
<dbReference type="GO" id="GO:0008237">
    <property type="term" value="F:metallopeptidase activity"/>
    <property type="evidence" value="ECO:0007669"/>
    <property type="project" value="TreeGrafter"/>
</dbReference>
<feature type="region of interest" description="Disordered" evidence="5">
    <location>
        <begin position="564"/>
        <end position="601"/>
    </location>
</feature>
<dbReference type="PANTHER" id="PTHR46622">
    <property type="entry name" value="DNA-DEPENDENT METALLOPROTEASE WSS1"/>
    <property type="match status" value="1"/>
</dbReference>
<dbReference type="Pfam" id="PF13649">
    <property type="entry name" value="Methyltransf_25"/>
    <property type="match status" value="1"/>
</dbReference>
<proteinExistence type="predicted"/>
<evidence type="ECO:0008006" key="9">
    <source>
        <dbReference type="Google" id="ProtNLM"/>
    </source>
</evidence>
<feature type="region of interest" description="Disordered" evidence="5">
    <location>
        <begin position="626"/>
        <end position="685"/>
    </location>
</feature>
<dbReference type="EMBL" id="CAAKMV010000185">
    <property type="protein sequence ID" value="VIO63747.1"/>
    <property type="molecule type" value="Genomic_DNA"/>
</dbReference>
<dbReference type="Pfam" id="PF08325">
    <property type="entry name" value="WLM"/>
    <property type="match status" value="1"/>
</dbReference>
<gene>
    <name evidence="8" type="ORF">FUG_LOCUS541885</name>
</gene>
<evidence type="ECO:0000259" key="6">
    <source>
        <dbReference type="PROSITE" id="PS50199"/>
    </source>
</evidence>
<feature type="domain" description="RanBP2-type" evidence="6">
    <location>
        <begin position="595"/>
        <end position="625"/>
    </location>
</feature>
<name>A0A4E9EKD7_GIBZA</name>
<dbReference type="CDD" id="cd02440">
    <property type="entry name" value="AdoMet_MTases"/>
    <property type="match status" value="1"/>
</dbReference>
<dbReference type="PANTHER" id="PTHR46622:SF1">
    <property type="entry name" value="DNA-DEPENDENT METALLOPROTEASE WSS1"/>
    <property type="match status" value="1"/>
</dbReference>
<dbReference type="GO" id="GO:0008270">
    <property type="term" value="F:zinc ion binding"/>
    <property type="evidence" value="ECO:0007669"/>
    <property type="project" value="UniProtKB-KW"/>
</dbReference>
<sequence length="772" mass="85045">MAEQKDRWSTDAYQHSASFVPKLATKVVSWLDLQKDDVLLDIGCGDGILNAEFAKILSQGAGSMHGIDSSASMIEAAQELCKDHNNSTFDVLDATQLVSKPELQKGTFNKAFSNAAMHWILRPEEARAQFFDGVYAALAPGGTFAFEMGGLGNVSEMRAAILSSVARRVGLEKALAADPWFFPDETWITSALEAAGFKVERAEREWRPTPADKGGVEGWVRLMGSQLLDAVADEKEREEAAQECSSILREVCRNPGGGEMISYLQIVIVNASLALRSANQPVIPRLVISRIEDSRFLASAFSTEQLPTCICLRGNKAQPSHLAKFPRASEALQTLKKVASIVKPIMRARNWKVRQLAEFYPEQHNLLGLNVNRGAKICLRLRHAGDRNQFMPIENVVDTMLHELSHIVHGPHDAKFHALWDQLRDEHEGLVLKGYTGEGFLSEGRRLGGSRIPPLEARRLAREAAEKRRSRPGAGSGKRLGGSAPRPGEDIRRVIADAAERRSSTLKGCGTDNLSEAQIQNISDFATKNGFRTQAEEDEANDAAIAQALWELVQEDKSVKYGSSYIPPTAENPTGNGGGSVIPNGRHSRSSERSRESSNWTCDTCTLRNPGNYLCCDACGMERSARPGTQAVNDNRRSRSPVSERQPAVVDLTQSPPRDRRGPSAMTSRKSKPPSAAQGTASSGPQVWECSYCGTEMQRQWWTCSTCGKMKDNSRYGLFSEAKGQNAGINQDRVLRFSRNMTLRRLLQDPEKRRLELEMICKAGLDAMGWGF</sequence>
<evidence type="ECO:0000313" key="8">
    <source>
        <dbReference type="EMBL" id="VIO63747.1"/>
    </source>
</evidence>
<evidence type="ECO:0000256" key="4">
    <source>
        <dbReference type="PROSITE-ProRule" id="PRU00322"/>
    </source>
</evidence>
<dbReference type="PROSITE" id="PS50199">
    <property type="entry name" value="ZF_RANBP2_2"/>
    <property type="match status" value="1"/>
</dbReference>
<evidence type="ECO:0000256" key="5">
    <source>
        <dbReference type="SAM" id="MobiDB-lite"/>
    </source>
</evidence>
<dbReference type="PROSITE" id="PS51397">
    <property type="entry name" value="WLM"/>
    <property type="match status" value="1"/>
</dbReference>
<feature type="region of interest" description="Disordered" evidence="5">
    <location>
        <begin position="461"/>
        <end position="490"/>
    </location>
</feature>
<dbReference type="AlphaFoldDB" id="A0A4E9EKD7"/>
<protein>
    <recommendedName>
        <fullName evidence="9">WLM domain-containing protein</fullName>
    </recommendedName>
</protein>
<dbReference type="InterPro" id="IPR029063">
    <property type="entry name" value="SAM-dependent_MTases_sf"/>
</dbReference>
<organism evidence="8">
    <name type="scientific">Gibberella zeae</name>
    <name type="common">Wheat head blight fungus</name>
    <name type="synonym">Fusarium graminearum</name>
    <dbReference type="NCBI Taxonomy" id="5518"/>
    <lineage>
        <taxon>Eukaryota</taxon>
        <taxon>Fungi</taxon>
        <taxon>Dikarya</taxon>
        <taxon>Ascomycota</taxon>
        <taxon>Pezizomycotina</taxon>
        <taxon>Sordariomycetes</taxon>
        <taxon>Hypocreomycetidae</taxon>
        <taxon>Hypocreales</taxon>
        <taxon>Nectriaceae</taxon>
        <taxon>Fusarium</taxon>
    </lineage>
</organism>
<dbReference type="GO" id="GO:0006281">
    <property type="term" value="P:DNA repair"/>
    <property type="evidence" value="ECO:0007669"/>
    <property type="project" value="TreeGrafter"/>
</dbReference>
<keyword evidence="2 4" id="KW-0863">Zinc-finger</keyword>
<dbReference type="Gene3D" id="4.10.1060.10">
    <property type="entry name" value="Zinc finger, RanBP2-type"/>
    <property type="match status" value="1"/>
</dbReference>
<keyword evidence="1" id="KW-0479">Metal-binding</keyword>
<evidence type="ECO:0000256" key="3">
    <source>
        <dbReference type="ARBA" id="ARBA00022833"/>
    </source>
</evidence>
<dbReference type="PROSITE" id="PS01358">
    <property type="entry name" value="ZF_RANBP2_1"/>
    <property type="match status" value="1"/>
</dbReference>
<dbReference type="SUPFAM" id="SSF53335">
    <property type="entry name" value="S-adenosyl-L-methionine-dependent methyltransferases"/>
    <property type="match status" value="1"/>
</dbReference>
<dbReference type="InterPro" id="IPR001876">
    <property type="entry name" value="Znf_RanBP2"/>
</dbReference>
<reference evidence="8" key="1">
    <citation type="submission" date="2019-04" db="EMBL/GenBank/DDBJ databases">
        <authorList>
            <person name="Melise S."/>
            <person name="Noan J."/>
            <person name="Okalmin O."/>
        </authorList>
    </citation>
    <scope>NUCLEOTIDE SEQUENCE</scope>
    <source>
        <strain evidence="8">FN9</strain>
    </source>
</reference>
<evidence type="ECO:0000256" key="2">
    <source>
        <dbReference type="ARBA" id="ARBA00022771"/>
    </source>
</evidence>
<dbReference type="Gene3D" id="3.40.50.150">
    <property type="entry name" value="Vaccinia Virus protein VP39"/>
    <property type="match status" value="1"/>
</dbReference>
<accession>A0A4E9EKD7</accession>
<dbReference type="GO" id="GO:0005634">
    <property type="term" value="C:nucleus"/>
    <property type="evidence" value="ECO:0007669"/>
    <property type="project" value="TreeGrafter"/>
</dbReference>
<keyword evidence="3" id="KW-0862">Zinc</keyword>
<evidence type="ECO:0000259" key="7">
    <source>
        <dbReference type="PROSITE" id="PS51397"/>
    </source>
</evidence>
<dbReference type="InterPro" id="IPR053000">
    <property type="entry name" value="WSS1-like_metalloprotease"/>
</dbReference>
<dbReference type="InterPro" id="IPR013536">
    <property type="entry name" value="WLM_dom"/>
</dbReference>